<comment type="caution">
    <text evidence="2">The sequence shown here is derived from an EMBL/GenBank/DDBJ whole genome shotgun (WGS) entry which is preliminary data.</text>
</comment>
<feature type="compositionally biased region" description="Polar residues" evidence="1">
    <location>
        <begin position="16"/>
        <end position="26"/>
    </location>
</feature>
<dbReference type="AlphaFoldDB" id="A0AAD2DAU8"/>
<gene>
    <name evidence="2" type="ORF">ECRASSUSDP1_LOCUS29207</name>
</gene>
<feature type="region of interest" description="Disordered" evidence="1">
    <location>
        <begin position="1"/>
        <end position="55"/>
    </location>
</feature>
<name>A0AAD2DAU8_EUPCR</name>
<reference evidence="2" key="1">
    <citation type="submission" date="2023-07" db="EMBL/GenBank/DDBJ databases">
        <authorList>
            <consortium name="AG Swart"/>
            <person name="Singh M."/>
            <person name="Singh A."/>
            <person name="Seah K."/>
            <person name="Emmerich C."/>
        </authorList>
    </citation>
    <scope>NUCLEOTIDE SEQUENCE</scope>
    <source>
        <strain evidence="2">DP1</strain>
    </source>
</reference>
<protein>
    <submittedName>
        <fullName evidence="2">Uncharacterized protein</fullName>
    </submittedName>
</protein>
<evidence type="ECO:0000313" key="3">
    <source>
        <dbReference type="Proteomes" id="UP001295684"/>
    </source>
</evidence>
<evidence type="ECO:0000256" key="1">
    <source>
        <dbReference type="SAM" id="MobiDB-lite"/>
    </source>
</evidence>
<dbReference type="Proteomes" id="UP001295684">
    <property type="component" value="Unassembled WGS sequence"/>
</dbReference>
<sequence length="486" mass="56324">MRYQVDPNKNRELGNKPSSNMCTDASSDFDIEPSPAKGDDRVTGLIPCNKKPKPNTEIQMSFRRMSTAKRPSMTKALKFLKGKSHGSKNKQIKLDIKPLHEPTPRESQSRKDFERIKKLKRDKIEEIKRFKMKQKTLAKKRAQMRDCKLFTGVTSDHNGKLLFIHKKKGSFSHTCNVGFKVSNMKKKVGRELTFLHNVNTKQFKKIKVMENTQSQGFVQDEKEQFYDTESKFRVTLTSVNKGVKLIQGDEIVQGPPDDDFKTEIDRKENFNFNYTQTDSSLELKENSKLIEEKEIELTEKSKNSFQLPARISKSVLKSSFATFQNPPNNESASKNKYLKSASKNRIITQNTTQSLNNLYIKPKKKVKIISFSQTSTYYKPQKVTKTSKKKPPRPETAKQMYKKSLHSNYRKTRSEYFKKPKIVKPEVTLADSKRSQSQEFRIVKRKQAIRPISSKPAVRNWSAGRSMPWETKGFNHKEWISQQTTL</sequence>
<dbReference type="EMBL" id="CAMPGE010030073">
    <property type="protein sequence ID" value="CAI2387574.1"/>
    <property type="molecule type" value="Genomic_DNA"/>
</dbReference>
<keyword evidence="3" id="KW-1185">Reference proteome</keyword>
<accession>A0AAD2DAU8</accession>
<proteinExistence type="predicted"/>
<evidence type="ECO:0000313" key="2">
    <source>
        <dbReference type="EMBL" id="CAI2387574.1"/>
    </source>
</evidence>
<organism evidence="2 3">
    <name type="scientific">Euplotes crassus</name>
    <dbReference type="NCBI Taxonomy" id="5936"/>
    <lineage>
        <taxon>Eukaryota</taxon>
        <taxon>Sar</taxon>
        <taxon>Alveolata</taxon>
        <taxon>Ciliophora</taxon>
        <taxon>Intramacronucleata</taxon>
        <taxon>Spirotrichea</taxon>
        <taxon>Hypotrichia</taxon>
        <taxon>Euplotida</taxon>
        <taxon>Euplotidae</taxon>
        <taxon>Moneuplotes</taxon>
    </lineage>
</organism>